<dbReference type="InterPro" id="IPR007484">
    <property type="entry name" value="Peptidase_M28"/>
</dbReference>
<proteinExistence type="predicted"/>
<dbReference type="AlphaFoldDB" id="A0A7J3SNC9"/>
<evidence type="ECO:0000313" key="2">
    <source>
        <dbReference type="EMBL" id="HGZ60735.1"/>
    </source>
</evidence>
<dbReference type="EMBL" id="DTLS01000174">
    <property type="protein sequence ID" value="HGZ60735.1"/>
    <property type="molecule type" value="Genomic_DNA"/>
</dbReference>
<name>A0A7J3SNC9_9CREN</name>
<dbReference type="Gene3D" id="3.50.30.30">
    <property type="match status" value="1"/>
</dbReference>
<gene>
    <name evidence="2" type="ORF">ENW83_06030</name>
</gene>
<accession>A0A7J3SNC9</accession>
<dbReference type="SUPFAM" id="SSF53187">
    <property type="entry name" value="Zn-dependent exopeptidases"/>
    <property type="match status" value="1"/>
</dbReference>
<dbReference type="InterPro" id="IPR045175">
    <property type="entry name" value="M28_fam"/>
</dbReference>
<dbReference type="GO" id="GO:0006508">
    <property type="term" value="P:proteolysis"/>
    <property type="evidence" value="ECO:0007669"/>
    <property type="project" value="InterPro"/>
</dbReference>
<comment type="caution">
    <text evidence="2">The sequence shown here is derived from an EMBL/GenBank/DDBJ whole genome shotgun (WGS) entry which is preliminary data.</text>
</comment>
<dbReference type="Gene3D" id="3.40.630.10">
    <property type="entry name" value="Zn peptidases"/>
    <property type="match status" value="1"/>
</dbReference>
<dbReference type="PANTHER" id="PTHR12147">
    <property type="entry name" value="METALLOPEPTIDASE M28 FAMILY MEMBER"/>
    <property type="match status" value="1"/>
</dbReference>
<organism evidence="2">
    <name type="scientific">Fervidicoccus fontis</name>
    <dbReference type="NCBI Taxonomy" id="683846"/>
    <lineage>
        <taxon>Archaea</taxon>
        <taxon>Thermoproteota</taxon>
        <taxon>Thermoprotei</taxon>
        <taxon>Fervidicoccales</taxon>
        <taxon>Fervidicoccaceae</taxon>
        <taxon>Fervidicoccus</taxon>
    </lineage>
</organism>
<feature type="domain" description="Peptidase M28" evidence="1">
    <location>
        <begin position="184"/>
        <end position="371"/>
    </location>
</feature>
<dbReference type="GO" id="GO:0008235">
    <property type="term" value="F:metalloexopeptidase activity"/>
    <property type="evidence" value="ECO:0007669"/>
    <property type="project" value="InterPro"/>
</dbReference>
<protein>
    <submittedName>
        <fullName evidence="2">M28 family peptidase</fullName>
    </submittedName>
</protein>
<dbReference type="PANTHER" id="PTHR12147:SF26">
    <property type="entry name" value="PEPTIDASE M28 DOMAIN-CONTAINING PROTEIN"/>
    <property type="match status" value="1"/>
</dbReference>
<dbReference type="Pfam" id="PF04389">
    <property type="entry name" value="Peptidase_M28"/>
    <property type="match status" value="1"/>
</dbReference>
<reference evidence="2" key="1">
    <citation type="journal article" date="2020" name="mSystems">
        <title>Genome- and Community-Level Interaction Insights into Carbon Utilization and Element Cycling Functions of Hydrothermarchaeota in Hydrothermal Sediment.</title>
        <authorList>
            <person name="Zhou Z."/>
            <person name="Liu Y."/>
            <person name="Xu W."/>
            <person name="Pan J."/>
            <person name="Luo Z.H."/>
            <person name="Li M."/>
        </authorList>
    </citation>
    <scope>NUCLEOTIDE SEQUENCE [LARGE SCALE GENOMIC DNA]</scope>
    <source>
        <strain evidence="2">SpSt-885</strain>
    </source>
</reference>
<evidence type="ECO:0000259" key="1">
    <source>
        <dbReference type="Pfam" id="PF04389"/>
    </source>
</evidence>
<sequence length="380" mass="43011">MELPIVDYLSDKIGERVGGTKEEKKASEFLSKWMKEMGLKVEVQEFKFLGWKPTREATLRVLEPEKMEIKPGLMLFSDNTPEGGVTGKLEYAGIMFLIENLFEWPKYAVVNDEGNQLAYIVAFLDGPTISFPLTKMGRCYGRAPYVLIGKKEYKLFKRWMDKGKDVVVNVNISGEILPHLTSQNVIGMLMGKEVNAEEIIVCAHYDSAYGSPGANDNASGVEAMLKVAEKIIKKETAKTIKFIAFGAEEYLMIGSSYYVESLKEKGQVKKIKAVINLDMVGAGNTLTIAYDQKQFDQKIIKKSIDRSRLKPCVKMQSVKLSESSDHWPFYINGVPTIEMNFWPYNHYHQITDTKDKIKANIVDRTAAAAYALLEELVFRY</sequence>